<dbReference type="SUPFAM" id="SSF52540">
    <property type="entry name" value="P-loop containing nucleoside triphosphate hydrolases"/>
    <property type="match status" value="1"/>
</dbReference>
<protein>
    <submittedName>
        <fullName evidence="10">ATP-binding cassette, subfamily B</fullName>
    </submittedName>
</protein>
<feature type="transmembrane region" description="Helical" evidence="7">
    <location>
        <begin position="21"/>
        <end position="49"/>
    </location>
</feature>
<dbReference type="GO" id="GO:0016887">
    <property type="term" value="F:ATP hydrolysis activity"/>
    <property type="evidence" value="ECO:0007669"/>
    <property type="project" value="InterPro"/>
</dbReference>
<keyword evidence="11" id="KW-1185">Reference proteome</keyword>
<evidence type="ECO:0000313" key="11">
    <source>
        <dbReference type="Proteomes" id="UP000184442"/>
    </source>
</evidence>
<dbReference type="InterPro" id="IPR003593">
    <property type="entry name" value="AAA+_ATPase"/>
</dbReference>
<gene>
    <name evidence="10" type="ORF">SAMN02745176_03367</name>
</gene>
<dbReference type="Gene3D" id="3.40.50.300">
    <property type="entry name" value="P-loop containing nucleotide triphosphate hydrolases"/>
    <property type="match status" value="1"/>
</dbReference>
<accession>A0A1M6IRE9</accession>
<evidence type="ECO:0000256" key="5">
    <source>
        <dbReference type="ARBA" id="ARBA00022989"/>
    </source>
</evidence>
<dbReference type="AlphaFoldDB" id="A0A1M6IRE9"/>
<dbReference type="PANTHER" id="PTHR43394">
    <property type="entry name" value="ATP-DEPENDENT PERMEASE MDL1, MITOCHONDRIAL"/>
    <property type="match status" value="1"/>
</dbReference>
<dbReference type="InterPro" id="IPR039421">
    <property type="entry name" value="Type_1_exporter"/>
</dbReference>
<dbReference type="SUPFAM" id="SSF90123">
    <property type="entry name" value="ABC transporter transmembrane region"/>
    <property type="match status" value="1"/>
</dbReference>
<evidence type="ECO:0000259" key="9">
    <source>
        <dbReference type="PROSITE" id="PS50929"/>
    </source>
</evidence>
<dbReference type="STRING" id="1122184.SAMN02745176_03367"/>
<feature type="transmembrane region" description="Helical" evidence="7">
    <location>
        <begin position="164"/>
        <end position="182"/>
    </location>
</feature>
<dbReference type="RefSeq" id="WP_073027850.1">
    <property type="nucleotide sequence ID" value="NZ_FQZS01000037.1"/>
</dbReference>
<proteinExistence type="predicted"/>
<dbReference type="InterPro" id="IPR036640">
    <property type="entry name" value="ABC1_TM_sf"/>
</dbReference>
<organism evidence="10 11">
    <name type="scientific">Lutispora thermophila DSM 19022</name>
    <dbReference type="NCBI Taxonomy" id="1122184"/>
    <lineage>
        <taxon>Bacteria</taxon>
        <taxon>Bacillati</taxon>
        <taxon>Bacillota</taxon>
        <taxon>Clostridia</taxon>
        <taxon>Lutisporales</taxon>
        <taxon>Lutisporaceae</taxon>
        <taxon>Lutispora</taxon>
    </lineage>
</organism>
<comment type="subcellular location">
    <subcellularLocation>
        <location evidence="1">Cell membrane</location>
        <topology evidence="1">Multi-pass membrane protein</topology>
    </subcellularLocation>
</comment>
<feature type="transmembrane region" description="Helical" evidence="7">
    <location>
        <begin position="248"/>
        <end position="270"/>
    </location>
</feature>
<feature type="domain" description="ABC transmembrane type-1" evidence="9">
    <location>
        <begin position="30"/>
        <end position="264"/>
    </location>
</feature>
<dbReference type="Proteomes" id="UP000184442">
    <property type="component" value="Unassembled WGS sequence"/>
</dbReference>
<dbReference type="InterPro" id="IPR011527">
    <property type="entry name" value="ABC1_TM_dom"/>
</dbReference>
<evidence type="ECO:0000256" key="4">
    <source>
        <dbReference type="ARBA" id="ARBA00022840"/>
    </source>
</evidence>
<keyword evidence="5 7" id="KW-1133">Transmembrane helix</keyword>
<feature type="transmembrane region" description="Helical" evidence="7">
    <location>
        <begin position="137"/>
        <end position="158"/>
    </location>
</feature>
<dbReference type="GO" id="GO:0015421">
    <property type="term" value="F:ABC-type oligopeptide transporter activity"/>
    <property type="evidence" value="ECO:0007669"/>
    <property type="project" value="TreeGrafter"/>
</dbReference>
<dbReference type="Pfam" id="PF00005">
    <property type="entry name" value="ABC_tran"/>
    <property type="match status" value="1"/>
</dbReference>
<dbReference type="SMART" id="SM00382">
    <property type="entry name" value="AAA"/>
    <property type="match status" value="1"/>
</dbReference>
<dbReference type="InterPro" id="IPR003439">
    <property type="entry name" value="ABC_transporter-like_ATP-bd"/>
</dbReference>
<dbReference type="Gene3D" id="1.20.1560.10">
    <property type="entry name" value="ABC transporter type 1, transmembrane domain"/>
    <property type="match status" value="1"/>
</dbReference>
<evidence type="ECO:0000256" key="7">
    <source>
        <dbReference type="SAM" id="Phobius"/>
    </source>
</evidence>
<evidence type="ECO:0000256" key="3">
    <source>
        <dbReference type="ARBA" id="ARBA00022741"/>
    </source>
</evidence>
<evidence type="ECO:0000256" key="2">
    <source>
        <dbReference type="ARBA" id="ARBA00022692"/>
    </source>
</evidence>
<evidence type="ECO:0000256" key="1">
    <source>
        <dbReference type="ARBA" id="ARBA00004651"/>
    </source>
</evidence>
<keyword evidence="4 10" id="KW-0067">ATP-binding</keyword>
<evidence type="ECO:0000256" key="6">
    <source>
        <dbReference type="ARBA" id="ARBA00023136"/>
    </source>
</evidence>
<dbReference type="GO" id="GO:0005886">
    <property type="term" value="C:plasma membrane"/>
    <property type="evidence" value="ECO:0007669"/>
    <property type="project" value="UniProtKB-SubCell"/>
</dbReference>
<dbReference type="InterPro" id="IPR017871">
    <property type="entry name" value="ABC_transporter-like_CS"/>
</dbReference>
<keyword evidence="2 7" id="KW-0812">Transmembrane</keyword>
<sequence>MKKCIINILNILNIIFKYVPYYGILSIIDSILSTLVNICFNLILIRIVADKVIEGYGFYDIIPYVYYVYLLIIIASIVKFTKSKCLKPLAVNKLYNELHAKIFDKAVSIDLACFDNVQFYNEFFLSIKNIDTKIMELFEYIIRLLFLVLTLSGTIAVIFTLSPIYLLICMISILINWLSISIKNKYLFTYDVEMNNLKRQSEYINRLFYLSDYIKEIKIFNLKDSILKKFRANVDTMRKTITKYQKKFIIIGILVNFVADSLIIDGLLIIKLSFDVLVKKTLSVGSVISIIKGVSNLQWILQDLIEVLGDIHINTRYIDKYNEFINKENVVSDGDKELILADENIIEFKNVWFKYNSQDEYVLKDINLKISSNEKIALVGRNGAGKSTLIKLLLRFYDVSKGEILFNGVNIKEFKLDEYRKIFSPVFQNYNMYAATIEENISMDICNEYTANVNLAITSVGLDNKFNNSKLSLKSYLNKEIYDESVDLSGGEKQKIAISRAIARKDNSEIFIFDEPNSYLDAISEYEITRTINKIFDHKITITISHRLGNIQESDCIYVLDNGSIKEYGKHEELISKNGLYAHMYNAQAKRYIFEKKVG</sequence>
<dbReference type="PANTHER" id="PTHR43394:SF1">
    <property type="entry name" value="ATP-BINDING CASSETTE SUB-FAMILY B MEMBER 10, MITOCHONDRIAL"/>
    <property type="match status" value="1"/>
</dbReference>
<feature type="transmembrane region" description="Helical" evidence="7">
    <location>
        <begin position="61"/>
        <end position="78"/>
    </location>
</feature>
<feature type="domain" description="ABC transporter" evidence="8">
    <location>
        <begin position="346"/>
        <end position="587"/>
    </location>
</feature>
<dbReference type="EMBL" id="FQZS01000037">
    <property type="protein sequence ID" value="SHJ37024.1"/>
    <property type="molecule type" value="Genomic_DNA"/>
</dbReference>
<keyword evidence="3" id="KW-0547">Nucleotide-binding</keyword>
<name>A0A1M6IRE9_9FIRM</name>
<dbReference type="Pfam" id="PF00664">
    <property type="entry name" value="ABC_membrane"/>
    <property type="match status" value="1"/>
</dbReference>
<dbReference type="PROSITE" id="PS50893">
    <property type="entry name" value="ABC_TRANSPORTER_2"/>
    <property type="match status" value="1"/>
</dbReference>
<dbReference type="CDD" id="cd03228">
    <property type="entry name" value="ABCC_MRP_Like"/>
    <property type="match status" value="1"/>
</dbReference>
<evidence type="ECO:0000313" key="10">
    <source>
        <dbReference type="EMBL" id="SHJ37024.1"/>
    </source>
</evidence>
<dbReference type="PROSITE" id="PS50929">
    <property type="entry name" value="ABC_TM1F"/>
    <property type="match status" value="1"/>
</dbReference>
<dbReference type="PROSITE" id="PS00211">
    <property type="entry name" value="ABC_TRANSPORTER_1"/>
    <property type="match status" value="1"/>
</dbReference>
<reference evidence="10 11" key="1">
    <citation type="submission" date="2016-11" db="EMBL/GenBank/DDBJ databases">
        <authorList>
            <person name="Jaros S."/>
            <person name="Januszkiewicz K."/>
            <person name="Wedrychowicz H."/>
        </authorList>
    </citation>
    <scope>NUCLEOTIDE SEQUENCE [LARGE SCALE GENOMIC DNA]</scope>
    <source>
        <strain evidence="10 11">DSM 19022</strain>
    </source>
</reference>
<dbReference type="InterPro" id="IPR027417">
    <property type="entry name" value="P-loop_NTPase"/>
</dbReference>
<evidence type="ECO:0000259" key="8">
    <source>
        <dbReference type="PROSITE" id="PS50893"/>
    </source>
</evidence>
<dbReference type="GO" id="GO:0005524">
    <property type="term" value="F:ATP binding"/>
    <property type="evidence" value="ECO:0007669"/>
    <property type="project" value="UniProtKB-KW"/>
</dbReference>
<keyword evidence="6 7" id="KW-0472">Membrane</keyword>